<dbReference type="CDD" id="cd16914">
    <property type="entry name" value="EcfT"/>
    <property type="match status" value="1"/>
</dbReference>
<dbReference type="Proteomes" id="UP000216478">
    <property type="component" value="Unassembled WGS sequence"/>
</dbReference>
<keyword evidence="8" id="KW-1185">Reference proteome</keyword>
<evidence type="ECO:0000313" key="7">
    <source>
        <dbReference type="EMBL" id="OYR07585.1"/>
    </source>
</evidence>
<evidence type="ECO:0000313" key="8">
    <source>
        <dbReference type="Proteomes" id="UP000216478"/>
    </source>
</evidence>
<dbReference type="PANTHER" id="PTHR33514">
    <property type="entry name" value="PROTEIN ABCI12, CHLOROPLASTIC"/>
    <property type="match status" value="1"/>
</dbReference>
<evidence type="ECO:0000256" key="3">
    <source>
        <dbReference type="ARBA" id="ARBA00022692"/>
    </source>
</evidence>
<sequence length="208" mass="22488">MMNFYETHGDGPAHRVPPAVKLITLFGLSVVLFTFKSPVALGVLTTLVVVGSFISSRTAVAQWLKSWPLLLTIAVVVIWTAYADSLQAASIVLMRLGSLSLFATVITATTTIGQFIDTITRAARPLEAIGIGNARDIGLAIGLVIRFVPEVHARYKSVAEAHRARGLKMRLSTVIVPMVIGTLQSADEIANAIDARCIRNEHRKQNSI</sequence>
<comment type="subcellular location">
    <subcellularLocation>
        <location evidence="1">Membrane</location>
        <topology evidence="1">Multi-pass membrane protein</topology>
    </subcellularLocation>
</comment>
<reference evidence="7 8" key="1">
    <citation type="submission" date="2017-07" db="EMBL/GenBank/DDBJ databases">
        <title>Phylogenetic study on the rhizospheric bacterium Ochrobactrum sp. A44.</title>
        <authorList>
            <person name="Krzyzanowska D.M."/>
            <person name="Ossowicki A."/>
            <person name="Rajewska M."/>
            <person name="Maciag T."/>
            <person name="Kaczynski Z."/>
            <person name="Czerwicka M."/>
            <person name="Jafra S."/>
        </authorList>
    </citation>
    <scope>NUCLEOTIDE SEQUENCE [LARGE SCALE GENOMIC DNA]</scope>
    <source>
        <strain evidence="7 8">OgA9a</strain>
    </source>
</reference>
<comment type="similarity">
    <text evidence="2">Belongs to the CbiQ family.</text>
</comment>
<dbReference type="GO" id="GO:0005886">
    <property type="term" value="C:plasma membrane"/>
    <property type="evidence" value="ECO:0007669"/>
    <property type="project" value="TreeGrafter"/>
</dbReference>
<protein>
    <submittedName>
        <fullName evidence="7">Energy-coupling factor transporter transmembrane protein BioN</fullName>
    </submittedName>
</protein>
<dbReference type="Pfam" id="PF02361">
    <property type="entry name" value="CbiQ"/>
    <property type="match status" value="1"/>
</dbReference>
<evidence type="ECO:0000256" key="4">
    <source>
        <dbReference type="ARBA" id="ARBA00022989"/>
    </source>
</evidence>
<evidence type="ECO:0000256" key="6">
    <source>
        <dbReference type="SAM" id="Phobius"/>
    </source>
</evidence>
<dbReference type="InterPro" id="IPR003339">
    <property type="entry name" value="ABC/ECF_trnsptr_transmembrane"/>
</dbReference>
<feature type="transmembrane region" description="Helical" evidence="6">
    <location>
        <begin position="88"/>
        <end position="116"/>
    </location>
</feature>
<dbReference type="AlphaFoldDB" id="A0A256EYB5"/>
<keyword evidence="3 6" id="KW-0812">Transmembrane</keyword>
<gene>
    <name evidence="7" type="primary">bioN</name>
    <name evidence="7" type="ORF">CEV33_3665</name>
</gene>
<name>A0A256EYB5_9HYPH</name>
<dbReference type="EMBL" id="NNRL01000169">
    <property type="protein sequence ID" value="OYR07585.1"/>
    <property type="molecule type" value="Genomic_DNA"/>
</dbReference>
<evidence type="ECO:0000256" key="5">
    <source>
        <dbReference type="ARBA" id="ARBA00023136"/>
    </source>
</evidence>
<feature type="transmembrane region" description="Helical" evidence="6">
    <location>
        <begin position="22"/>
        <end position="54"/>
    </location>
</feature>
<feature type="transmembrane region" description="Helical" evidence="6">
    <location>
        <begin position="66"/>
        <end position="82"/>
    </location>
</feature>
<dbReference type="PANTHER" id="PTHR33514:SF13">
    <property type="entry name" value="PROTEIN ABCI12, CHLOROPLASTIC"/>
    <property type="match status" value="1"/>
</dbReference>
<accession>A0A256EYB5</accession>
<evidence type="ECO:0000256" key="2">
    <source>
        <dbReference type="ARBA" id="ARBA00008564"/>
    </source>
</evidence>
<evidence type="ECO:0000256" key="1">
    <source>
        <dbReference type="ARBA" id="ARBA00004141"/>
    </source>
</evidence>
<dbReference type="RefSeq" id="WP_235818512.1">
    <property type="nucleotide sequence ID" value="NZ_JBHEER010000008.1"/>
</dbReference>
<proteinExistence type="inferred from homology"/>
<keyword evidence="5 6" id="KW-0472">Membrane</keyword>
<keyword evidence="4 6" id="KW-1133">Transmembrane helix</keyword>
<comment type="caution">
    <text evidence="7">The sequence shown here is derived from an EMBL/GenBank/DDBJ whole genome shotgun (WGS) entry which is preliminary data.</text>
</comment>
<organism evidence="7 8">
    <name type="scientific">Brucella grignonensis</name>
    <dbReference type="NCBI Taxonomy" id="94627"/>
    <lineage>
        <taxon>Bacteria</taxon>
        <taxon>Pseudomonadati</taxon>
        <taxon>Pseudomonadota</taxon>
        <taxon>Alphaproteobacteria</taxon>
        <taxon>Hyphomicrobiales</taxon>
        <taxon>Brucellaceae</taxon>
        <taxon>Brucella/Ochrobactrum group</taxon>
        <taxon>Brucella</taxon>
    </lineage>
</organism>